<dbReference type="Proteomes" id="UP000265798">
    <property type="component" value="Unassembled WGS sequence"/>
</dbReference>
<evidence type="ECO:0000313" key="1">
    <source>
        <dbReference type="EMBL" id="RHX84654.1"/>
    </source>
</evidence>
<protein>
    <submittedName>
        <fullName evidence="1">Uncharacterized protein</fullName>
    </submittedName>
</protein>
<gene>
    <name evidence="1" type="ORF">DLM75_22505</name>
</gene>
<name>A0A396YTF7_9LEPT</name>
<evidence type="ECO:0000313" key="2">
    <source>
        <dbReference type="Proteomes" id="UP000265798"/>
    </source>
</evidence>
<dbReference type="EMBL" id="QHCT01000012">
    <property type="protein sequence ID" value="RHX84654.1"/>
    <property type="molecule type" value="Genomic_DNA"/>
</dbReference>
<accession>A0A396YTF7</accession>
<proteinExistence type="predicted"/>
<reference evidence="2" key="1">
    <citation type="submission" date="2018-05" db="EMBL/GenBank/DDBJ databases">
        <title>Leptospira yasudae sp. nov. and Leptospira stimsonii sp. nov., two pathogenic species of the genus Leptospira isolated from environmental sources.</title>
        <authorList>
            <person name="Casanovas-Massana A."/>
            <person name="Hamond C."/>
            <person name="Santos L.A."/>
            <person name="Hacker K.P."/>
            <person name="Balassiano I."/>
            <person name="Medeiros M.A."/>
            <person name="Reis M.G."/>
            <person name="Ko A.I."/>
            <person name="Wunder E.A."/>
        </authorList>
    </citation>
    <scope>NUCLEOTIDE SEQUENCE [LARGE SCALE GENOMIC DNA]</scope>
    <source>
        <strain evidence="2">Yale</strain>
    </source>
</reference>
<dbReference type="AlphaFoldDB" id="A0A396YTF7"/>
<comment type="caution">
    <text evidence="1">The sequence shown here is derived from an EMBL/GenBank/DDBJ whole genome shotgun (WGS) entry which is preliminary data.</text>
</comment>
<organism evidence="1 2">
    <name type="scientific">Leptospira stimsonii</name>
    <dbReference type="NCBI Taxonomy" id="2202203"/>
    <lineage>
        <taxon>Bacteria</taxon>
        <taxon>Pseudomonadati</taxon>
        <taxon>Spirochaetota</taxon>
        <taxon>Spirochaetia</taxon>
        <taxon>Leptospirales</taxon>
        <taxon>Leptospiraceae</taxon>
        <taxon>Leptospira</taxon>
    </lineage>
</organism>
<sequence>MDRGFFLGNVLFADRREKSKLSDPDINYGISKNLISCQELIEKNFPLSDDSFEHSVQPVWASTINSYPCSAIHKNIYECAIYTYVIVNSQGKLEN</sequence>